<sequence length="394" mass="43214">DSKEKDKEKSRYRYQSEIQQMMFVFGEVSDAIQETTMLVEDIVRSQVIEIICLAAQQARKRSSRFMSAEDLIFLIRHDRPKVNRLRTYLSWKEVRKNVKDSSDGAGGTGADDVAGIEDAAVVEGKGGPGDGSSNGPGGKNAPGAQGVPTPGSKARRMRVKLSWELLNGFSDAMVGNGEDEEDDDDDEDAYLDSMQRLRDADRITLAMTREEYEHYSECRQASFTYRKAKRFREWANMSSYIDMRPNDDIIDILGFLTFEMVTTLTETALKVKKEEDEKQRMYKEAAVAAKNQSKTDDPSTGGVGGVGGNGGGGTGTGAVAGTGDNSNTNGGGSNGTGEDMEVDEDIPGLFSPPPSEQSPLQPRHIREAFRRLQRAPLPIKNYQGGLARTKVSLI</sequence>
<organism evidence="8 9">
    <name type="scientific">Modicella reniformis</name>
    <dbReference type="NCBI Taxonomy" id="1440133"/>
    <lineage>
        <taxon>Eukaryota</taxon>
        <taxon>Fungi</taxon>
        <taxon>Fungi incertae sedis</taxon>
        <taxon>Mucoromycota</taxon>
        <taxon>Mortierellomycotina</taxon>
        <taxon>Mortierellomycetes</taxon>
        <taxon>Mortierellales</taxon>
        <taxon>Mortierellaceae</taxon>
        <taxon>Modicella</taxon>
    </lineage>
</organism>
<evidence type="ECO:0000256" key="4">
    <source>
        <dbReference type="ARBA" id="ARBA00023163"/>
    </source>
</evidence>
<dbReference type="FunFam" id="1.10.20.10:FF:000023">
    <property type="entry name" value="transcription initiation protein SPT3 homolog"/>
    <property type="match status" value="1"/>
</dbReference>
<gene>
    <name evidence="8" type="primary">SPT3</name>
    <name evidence="8" type="ORF">BGZ65_008508</name>
</gene>
<proteinExistence type="inferred from homology"/>
<dbReference type="Gene3D" id="1.10.20.10">
    <property type="entry name" value="Histone, subunit A"/>
    <property type="match status" value="1"/>
</dbReference>
<comment type="caution">
    <text evidence="8">The sequence shown here is derived from an EMBL/GenBank/DDBJ whole genome shotgun (WGS) entry which is preliminary data.</text>
</comment>
<comment type="subcellular location">
    <subcellularLocation>
        <location evidence="1">Nucleus</location>
    </subcellularLocation>
</comment>
<keyword evidence="5" id="KW-0539">Nucleus</keyword>
<evidence type="ECO:0000256" key="6">
    <source>
        <dbReference type="ARBA" id="ARBA00061274"/>
    </source>
</evidence>
<dbReference type="Pfam" id="PF02269">
    <property type="entry name" value="TFIID-18kDa"/>
    <property type="match status" value="1"/>
</dbReference>
<evidence type="ECO:0000256" key="7">
    <source>
        <dbReference type="SAM" id="MobiDB-lite"/>
    </source>
</evidence>
<dbReference type="PANTHER" id="PTHR11380:SF16">
    <property type="entry name" value="TRANSCRIPTION INITIATION PROTEIN SPT3 HOMOLOG"/>
    <property type="match status" value="1"/>
</dbReference>
<keyword evidence="4" id="KW-0804">Transcription</keyword>
<protein>
    <submittedName>
        <fullName evidence="8">Transcription initiation protein spt3</fullName>
    </submittedName>
</protein>
<dbReference type="GO" id="GO:0046982">
    <property type="term" value="F:protein heterodimerization activity"/>
    <property type="evidence" value="ECO:0007669"/>
    <property type="project" value="InterPro"/>
</dbReference>
<dbReference type="EMBL" id="JAAAHW010007505">
    <property type="protein sequence ID" value="KAF9947840.1"/>
    <property type="molecule type" value="Genomic_DNA"/>
</dbReference>
<keyword evidence="9" id="KW-1185">Reference proteome</keyword>
<comment type="similarity">
    <text evidence="6">Belongs to the SPT3 family.</text>
</comment>
<name>A0A9P6LX60_9FUNG</name>
<feature type="compositionally biased region" description="Gly residues" evidence="7">
    <location>
        <begin position="301"/>
        <end position="320"/>
    </location>
</feature>
<dbReference type="InterPro" id="IPR009072">
    <property type="entry name" value="Histone-fold"/>
</dbReference>
<dbReference type="CDD" id="cd22926">
    <property type="entry name" value="HFD_SPT3"/>
    <property type="match status" value="1"/>
</dbReference>
<dbReference type="GO" id="GO:0006357">
    <property type="term" value="P:regulation of transcription by RNA polymerase II"/>
    <property type="evidence" value="ECO:0007669"/>
    <property type="project" value="UniProtKB-ARBA"/>
</dbReference>
<dbReference type="OrthoDB" id="66982at2759"/>
<evidence type="ECO:0000313" key="8">
    <source>
        <dbReference type="EMBL" id="KAF9947840.1"/>
    </source>
</evidence>
<dbReference type="GO" id="GO:0006366">
    <property type="term" value="P:transcription by RNA polymerase II"/>
    <property type="evidence" value="ECO:0007669"/>
    <property type="project" value="InterPro"/>
</dbReference>
<dbReference type="GO" id="GO:0000124">
    <property type="term" value="C:SAGA complex"/>
    <property type="evidence" value="ECO:0007669"/>
    <property type="project" value="UniProtKB-ARBA"/>
</dbReference>
<keyword evidence="3" id="KW-0010">Activator</keyword>
<dbReference type="PANTHER" id="PTHR11380">
    <property type="entry name" value="TRANSCRIPTION INITIATION FACTOR TFIID/SUPT3-RELATED"/>
    <property type="match status" value="1"/>
</dbReference>
<evidence type="ECO:0000256" key="2">
    <source>
        <dbReference type="ARBA" id="ARBA00023015"/>
    </source>
</evidence>
<dbReference type="AlphaFoldDB" id="A0A9P6LX60"/>
<dbReference type="Proteomes" id="UP000749646">
    <property type="component" value="Unassembled WGS sequence"/>
</dbReference>
<accession>A0A9P6LX60</accession>
<feature type="non-terminal residue" evidence="8">
    <location>
        <position position="394"/>
    </location>
</feature>
<dbReference type="InterPro" id="IPR003195">
    <property type="entry name" value="TFIID_TAF13"/>
</dbReference>
<evidence type="ECO:0000313" key="9">
    <source>
        <dbReference type="Proteomes" id="UP000749646"/>
    </source>
</evidence>
<evidence type="ECO:0000256" key="3">
    <source>
        <dbReference type="ARBA" id="ARBA00023159"/>
    </source>
</evidence>
<reference evidence="8" key="1">
    <citation type="journal article" date="2020" name="Fungal Divers.">
        <title>Resolving the Mortierellaceae phylogeny through synthesis of multi-gene phylogenetics and phylogenomics.</title>
        <authorList>
            <person name="Vandepol N."/>
            <person name="Liber J."/>
            <person name="Desiro A."/>
            <person name="Na H."/>
            <person name="Kennedy M."/>
            <person name="Barry K."/>
            <person name="Grigoriev I.V."/>
            <person name="Miller A.N."/>
            <person name="O'Donnell K."/>
            <person name="Stajich J.E."/>
            <person name="Bonito G."/>
        </authorList>
    </citation>
    <scope>NUCLEOTIDE SEQUENCE</scope>
    <source>
        <strain evidence="8">MES-2147</strain>
    </source>
</reference>
<evidence type="ECO:0000256" key="1">
    <source>
        <dbReference type="ARBA" id="ARBA00004123"/>
    </source>
</evidence>
<feature type="compositionally biased region" description="Gly residues" evidence="7">
    <location>
        <begin position="124"/>
        <end position="140"/>
    </location>
</feature>
<dbReference type="GO" id="GO:0005634">
    <property type="term" value="C:nucleus"/>
    <property type="evidence" value="ECO:0007669"/>
    <property type="project" value="UniProtKB-SubCell"/>
</dbReference>
<dbReference type="GO" id="GO:0003712">
    <property type="term" value="F:transcription coregulator activity"/>
    <property type="evidence" value="ECO:0007669"/>
    <property type="project" value="TreeGrafter"/>
</dbReference>
<feature type="region of interest" description="Disordered" evidence="7">
    <location>
        <begin position="282"/>
        <end position="362"/>
    </location>
</feature>
<evidence type="ECO:0000256" key="5">
    <source>
        <dbReference type="ARBA" id="ARBA00023242"/>
    </source>
</evidence>
<keyword evidence="2" id="KW-0805">Transcription regulation</keyword>
<dbReference type="SUPFAM" id="SSF47113">
    <property type="entry name" value="Histone-fold"/>
    <property type="match status" value="2"/>
</dbReference>
<feature type="region of interest" description="Disordered" evidence="7">
    <location>
        <begin position="122"/>
        <end position="153"/>
    </location>
</feature>